<dbReference type="AlphaFoldDB" id="A0A7T8H3Q6"/>
<dbReference type="Proteomes" id="UP000595437">
    <property type="component" value="Chromosome 11"/>
</dbReference>
<keyword evidence="2" id="KW-1185">Reference proteome</keyword>
<name>A0A7T8H3Q6_CALRO</name>
<dbReference type="OrthoDB" id="8065988at2759"/>
<feature type="non-terminal residue" evidence="1">
    <location>
        <position position="51"/>
    </location>
</feature>
<gene>
    <name evidence="1" type="ORF">FKW44_017147</name>
</gene>
<proteinExistence type="predicted"/>
<dbReference type="EMBL" id="CP045900">
    <property type="protein sequence ID" value="QQP42465.1"/>
    <property type="molecule type" value="Genomic_DNA"/>
</dbReference>
<evidence type="ECO:0000313" key="2">
    <source>
        <dbReference type="Proteomes" id="UP000595437"/>
    </source>
</evidence>
<protein>
    <submittedName>
        <fullName evidence="1">Uncharacterized protein</fullName>
    </submittedName>
</protein>
<accession>A0A7T8H3Q6</accession>
<sequence length="51" mass="6021">MGEVITPICRLSEEEEETLYPLILGYPHLRQKMMTLEVEIGERRLSLKDFI</sequence>
<reference evidence="2" key="1">
    <citation type="submission" date="2021-01" db="EMBL/GenBank/DDBJ databases">
        <title>Caligus Genome Assembly.</title>
        <authorList>
            <person name="Gallardo-Escarate C."/>
        </authorList>
    </citation>
    <scope>NUCLEOTIDE SEQUENCE [LARGE SCALE GENOMIC DNA]</scope>
</reference>
<evidence type="ECO:0000313" key="1">
    <source>
        <dbReference type="EMBL" id="QQP42465.1"/>
    </source>
</evidence>
<organism evidence="1 2">
    <name type="scientific">Caligus rogercresseyi</name>
    <name type="common">Sea louse</name>
    <dbReference type="NCBI Taxonomy" id="217165"/>
    <lineage>
        <taxon>Eukaryota</taxon>
        <taxon>Metazoa</taxon>
        <taxon>Ecdysozoa</taxon>
        <taxon>Arthropoda</taxon>
        <taxon>Crustacea</taxon>
        <taxon>Multicrustacea</taxon>
        <taxon>Hexanauplia</taxon>
        <taxon>Copepoda</taxon>
        <taxon>Siphonostomatoida</taxon>
        <taxon>Caligidae</taxon>
        <taxon>Caligus</taxon>
    </lineage>
</organism>